<feature type="compositionally biased region" description="Basic and acidic residues" evidence="8">
    <location>
        <begin position="66"/>
        <end position="78"/>
    </location>
</feature>
<dbReference type="GO" id="GO:0000785">
    <property type="term" value="C:chromatin"/>
    <property type="evidence" value="ECO:0007669"/>
    <property type="project" value="TreeGrafter"/>
</dbReference>
<dbReference type="GO" id="GO:0005634">
    <property type="term" value="C:nucleus"/>
    <property type="evidence" value="ECO:0007669"/>
    <property type="project" value="UniProtKB-SubCell"/>
</dbReference>
<feature type="region of interest" description="Disordered" evidence="8">
    <location>
        <begin position="131"/>
        <end position="174"/>
    </location>
</feature>
<dbReference type="FunFam" id="3.30.160.60:FF:000145">
    <property type="entry name" value="Zinc finger protein 574"/>
    <property type="match status" value="1"/>
</dbReference>
<comment type="subcellular location">
    <subcellularLocation>
        <location evidence="1">Nucleus</location>
    </subcellularLocation>
</comment>
<evidence type="ECO:0000313" key="10">
    <source>
        <dbReference type="EMBL" id="KAJ6259238.1"/>
    </source>
</evidence>
<feature type="compositionally biased region" description="Polar residues" evidence="8">
    <location>
        <begin position="131"/>
        <end position="141"/>
    </location>
</feature>
<keyword evidence="11" id="KW-1185">Reference proteome</keyword>
<keyword evidence="2" id="KW-0479">Metal-binding</keyword>
<dbReference type="Proteomes" id="UP001221413">
    <property type="component" value="Unassembled WGS sequence"/>
</dbReference>
<dbReference type="GO" id="GO:0008270">
    <property type="term" value="F:zinc ion binding"/>
    <property type="evidence" value="ECO:0007669"/>
    <property type="project" value="UniProtKB-KW"/>
</dbReference>
<dbReference type="SUPFAM" id="SSF57667">
    <property type="entry name" value="beta-beta-alpha zinc fingers"/>
    <property type="match status" value="1"/>
</dbReference>
<dbReference type="PANTHER" id="PTHR40626:SF13">
    <property type="entry name" value="RESPIRATION FACTOR 2-RELATED"/>
    <property type="match status" value="1"/>
</dbReference>
<dbReference type="AlphaFoldDB" id="A0AAD6NJN6"/>
<name>A0AAD6NJN6_DREDA</name>
<evidence type="ECO:0000256" key="1">
    <source>
        <dbReference type="ARBA" id="ARBA00004123"/>
    </source>
</evidence>
<dbReference type="Pfam" id="PF00096">
    <property type="entry name" value="zf-C2H2"/>
    <property type="match status" value="2"/>
</dbReference>
<proteinExistence type="predicted"/>
<keyword evidence="4 7" id="KW-0863">Zinc-finger</keyword>
<gene>
    <name evidence="10" type="ORF">Dda_6137</name>
</gene>
<evidence type="ECO:0000256" key="4">
    <source>
        <dbReference type="ARBA" id="ARBA00022771"/>
    </source>
</evidence>
<dbReference type="PANTHER" id="PTHR40626">
    <property type="entry name" value="MIP31509P"/>
    <property type="match status" value="1"/>
</dbReference>
<feature type="domain" description="C2H2-type" evidence="9">
    <location>
        <begin position="109"/>
        <end position="137"/>
    </location>
</feature>
<dbReference type="FunFam" id="3.30.160.60:FF:000576">
    <property type="entry name" value="C2H2 transcription factor (AmdX)"/>
    <property type="match status" value="1"/>
</dbReference>
<dbReference type="Gene3D" id="3.30.160.60">
    <property type="entry name" value="Classic Zinc Finger"/>
    <property type="match status" value="2"/>
</dbReference>
<evidence type="ECO:0000256" key="5">
    <source>
        <dbReference type="ARBA" id="ARBA00022833"/>
    </source>
</evidence>
<comment type="caution">
    <text evidence="10">The sequence shown here is derived from an EMBL/GenBank/DDBJ whole genome shotgun (WGS) entry which is preliminary data.</text>
</comment>
<dbReference type="GO" id="GO:0000981">
    <property type="term" value="F:DNA-binding transcription factor activity, RNA polymerase II-specific"/>
    <property type="evidence" value="ECO:0007669"/>
    <property type="project" value="InterPro"/>
</dbReference>
<accession>A0AAD6NJN6</accession>
<evidence type="ECO:0000259" key="9">
    <source>
        <dbReference type="PROSITE" id="PS50157"/>
    </source>
</evidence>
<dbReference type="InterPro" id="IPR007219">
    <property type="entry name" value="XnlR_reg_dom"/>
</dbReference>
<feature type="compositionally biased region" description="Basic and acidic residues" evidence="8">
    <location>
        <begin position="763"/>
        <end position="776"/>
    </location>
</feature>
<keyword evidence="6" id="KW-0539">Nucleus</keyword>
<organism evidence="10 11">
    <name type="scientific">Drechslerella dactyloides</name>
    <name type="common">Nematode-trapping fungus</name>
    <name type="synonym">Arthrobotrys dactyloides</name>
    <dbReference type="NCBI Taxonomy" id="74499"/>
    <lineage>
        <taxon>Eukaryota</taxon>
        <taxon>Fungi</taxon>
        <taxon>Dikarya</taxon>
        <taxon>Ascomycota</taxon>
        <taxon>Pezizomycotina</taxon>
        <taxon>Orbiliomycetes</taxon>
        <taxon>Orbiliales</taxon>
        <taxon>Orbiliaceae</taxon>
        <taxon>Drechslerella</taxon>
    </lineage>
</organism>
<feature type="region of interest" description="Disordered" evidence="8">
    <location>
        <begin position="756"/>
        <end position="789"/>
    </location>
</feature>
<dbReference type="Pfam" id="PF04082">
    <property type="entry name" value="Fungal_trans"/>
    <property type="match status" value="1"/>
</dbReference>
<dbReference type="PROSITE" id="PS00028">
    <property type="entry name" value="ZINC_FINGER_C2H2_1"/>
    <property type="match status" value="2"/>
</dbReference>
<evidence type="ECO:0000256" key="6">
    <source>
        <dbReference type="ARBA" id="ARBA00023242"/>
    </source>
</evidence>
<dbReference type="InterPro" id="IPR051059">
    <property type="entry name" value="VerF-like"/>
</dbReference>
<evidence type="ECO:0000256" key="7">
    <source>
        <dbReference type="PROSITE-ProRule" id="PRU00042"/>
    </source>
</evidence>
<dbReference type="GO" id="GO:0006351">
    <property type="term" value="P:DNA-templated transcription"/>
    <property type="evidence" value="ECO:0007669"/>
    <property type="project" value="InterPro"/>
</dbReference>
<evidence type="ECO:0000256" key="2">
    <source>
        <dbReference type="ARBA" id="ARBA00022723"/>
    </source>
</evidence>
<evidence type="ECO:0000256" key="3">
    <source>
        <dbReference type="ARBA" id="ARBA00022737"/>
    </source>
</evidence>
<dbReference type="CDD" id="cd12148">
    <property type="entry name" value="fungal_TF_MHR"/>
    <property type="match status" value="1"/>
</dbReference>
<feature type="region of interest" description="Disordered" evidence="8">
    <location>
        <begin position="448"/>
        <end position="476"/>
    </location>
</feature>
<dbReference type="SMART" id="SM00355">
    <property type="entry name" value="ZnF_C2H2"/>
    <property type="match status" value="2"/>
</dbReference>
<reference evidence="10" key="1">
    <citation type="submission" date="2023-01" db="EMBL/GenBank/DDBJ databases">
        <title>The chitinases involved in constricting ring structure development in the nematode-trapping fungus Drechslerella dactyloides.</title>
        <authorList>
            <person name="Wang R."/>
            <person name="Zhang L."/>
            <person name="Tang P."/>
            <person name="Li S."/>
            <person name="Liang L."/>
        </authorList>
    </citation>
    <scope>NUCLEOTIDE SEQUENCE</scope>
    <source>
        <strain evidence="10">YMF1.00031</strain>
    </source>
</reference>
<protein>
    <recommendedName>
        <fullName evidence="9">C2H2-type domain-containing protein</fullName>
    </recommendedName>
</protein>
<feature type="region of interest" description="Disordered" evidence="8">
    <location>
        <begin position="57"/>
        <end position="78"/>
    </location>
</feature>
<dbReference type="InterPro" id="IPR013087">
    <property type="entry name" value="Znf_C2H2_type"/>
</dbReference>
<dbReference type="EMBL" id="JAQGDS010000007">
    <property type="protein sequence ID" value="KAJ6259238.1"/>
    <property type="molecule type" value="Genomic_DNA"/>
</dbReference>
<evidence type="ECO:0000313" key="11">
    <source>
        <dbReference type="Proteomes" id="UP001221413"/>
    </source>
</evidence>
<dbReference type="InterPro" id="IPR036236">
    <property type="entry name" value="Znf_C2H2_sf"/>
</dbReference>
<feature type="domain" description="C2H2-type" evidence="9">
    <location>
        <begin position="81"/>
        <end position="108"/>
    </location>
</feature>
<keyword evidence="5" id="KW-0862">Zinc</keyword>
<sequence length="1133" mass="123465">MADGIELELGRLSHFDDADDAMGGVLGRATRGFAVAINMPPMNNTIPIAKEANEVPPQEVPTVPTKPKDAAPPKVDRPRPHVCSICARSFARLEHLKRHERSHTKEKPFECPECLRCFARRDLLLRHQQKLHLTTTPSSRPRNGVRRESTSSVAQPAGSRVRKNSVSNAGGRPRANTIAHVDASTLSMLAKSTTANGQPLPKLETGSLRGLNVVGTSLGVSTVVPQDLDIEGILFGNTTTVNPAMLQFNASPHHHTFGSPTSPFDAVFGNSNAVVDDEDDSEWMTMFGSSHYASEQAVESSSPSAISTTSISGVSEPLQDTNTTWWNNNTSTMSSTTTMSTSPFMSTSDYAAPPFNPSPPPAGTISPKALQAHGGHHEPFFGNYSLSTLSPTHFLSPESHFQSELQPDFPHDFSVFQPTSAAAHATQSITDSARAAILLTLAQSSNAYRAHQTSQHQRRYSSAQSPPMHAHRPSFTAQLPGTQDLQRYVQGYIKHFHPHMPFFHIATLDFSSPTYAANQKTDNLLGLSGFAGGGGCLVLSMSAIGALYEGDYNAAKEIYEAAKKMIHIFIDNRRKASVTAALSGNSKDASTSTPLWLVQSMLLNVVFGLNSGEHMSSDLAMSHCTAVVSLARTAGLCKPATNVHSSSHLGPDASMLDMWNGAMKLESLDDHADWTKWVAEEERKRTLYAVHKLSSMLCITYNHPPALTNSEIRLDLPCDEELWAAETATMWKMRGGIQAAKQAAVPFSTALNALLSAGGPQESQRRSSMPHDELRTMHHRHGKPKPSELRPSHFGALSLILALHVYIWETRQLSHARQWSSSDVEAVHAHIEPALRAWEEAWASHPQSSIERPSPFGIGPMAADSIPLLNLAYVRLFVDLGRSRGPLFARDFSGMVDELNKNWMEQPTAGSSSNSSASESADTPRSTSSPASSPTSTLNSPDLNPIKANIGYPVTYSQVNGISSRHEKHIRRAAFYAADALAMSEKSGLSSPEFLARELPMQSLMCAFDCAQVLAEWVNAVQERVRPFMGKFGDAECDLMSIEALMMLETEDRMLLGRVIDILKKSHEKMVFEWDSIVGGNDEVSVSILRVSAHLLEKASVWPVVKVFSAALRYHADNIEARPKNTGILGLGH</sequence>
<dbReference type="GO" id="GO:0000978">
    <property type="term" value="F:RNA polymerase II cis-regulatory region sequence-specific DNA binding"/>
    <property type="evidence" value="ECO:0007669"/>
    <property type="project" value="InterPro"/>
</dbReference>
<dbReference type="PROSITE" id="PS50157">
    <property type="entry name" value="ZINC_FINGER_C2H2_2"/>
    <property type="match status" value="2"/>
</dbReference>
<evidence type="ECO:0000256" key="8">
    <source>
        <dbReference type="SAM" id="MobiDB-lite"/>
    </source>
</evidence>
<feature type="compositionally biased region" description="Polar residues" evidence="8">
    <location>
        <begin position="448"/>
        <end position="465"/>
    </location>
</feature>
<feature type="region of interest" description="Disordered" evidence="8">
    <location>
        <begin position="905"/>
        <end position="944"/>
    </location>
</feature>
<feature type="compositionally biased region" description="Low complexity" evidence="8">
    <location>
        <begin position="909"/>
        <end position="941"/>
    </location>
</feature>
<keyword evidence="3" id="KW-0677">Repeat</keyword>